<gene>
    <name evidence="2" type="ORF">GDO81_027150</name>
</gene>
<comment type="caution">
    <text evidence="2">The sequence shown here is derived from an EMBL/GenBank/DDBJ whole genome shotgun (WGS) entry which is preliminary data.</text>
</comment>
<sequence>MGVEDTKVKTGAGPQCLSPASLGAAADSPLMPDADDSIVKSSEKKDSSLYPSLRSPRLTRRGR</sequence>
<dbReference type="Proteomes" id="UP000824782">
    <property type="component" value="Unassembled WGS sequence"/>
</dbReference>
<evidence type="ECO:0000313" key="3">
    <source>
        <dbReference type="Proteomes" id="UP000824782"/>
    </source>
</evidence>
<feature type="region of interest" description="Disordered" evidence="1">
    <location>
        <begin position="1"/>
        <end position="63"/>
    </location>
</feature>
<keyword evidence="3" id="KW-1185">Reference proteome</keyword>
<organism evidence="2 3">
    <name type="scientific">Engystomops pustulosus</name>
    <name type="common">Tungara frog</name>
    <name type="synonym">Physalaemus pustulosus</name>
    <dbReference type="NCBI Taxonomy" id="76066"/>
    <lineage>
        <taxon>Eukaryota</taxon>
        <taxon>Metazoa</taxon>
        <taxon>Chordata</taxon>
        <taxon>Craniata</taxon>
        <taxon>Vertebrata</taxon>
        <taxon>Euteleostomi</taxon>
        <taxon>Amphibia</taxon>
        <taxon>Batrachia</taxon>
        <taxon>Anura</taxon>
        <taxon>Neobatrachia</taxon>
        <taxon>Hyloidea</taxon>
        <taxon>Leptodactylidae</taxon>
        <taxon>Leiuperinae</taxon>
        <taxon>Engystomops</taxon>
    </lineage>
</organism>
<dbReference type="EMBL" id="WNYA01005371">
    <property type="protein sequence ID" value="KAG8542247.1"/>
    <property type="molecule type" value="Genomic_DNA"/>
</dbReference>
<name>A0AAV6YY20_ENGPU</name>
<accession>A0AAV6YY20</accession>
<evidence type="ECO:0000313" key="2">
    <source>
        <dbReference type="EMBL" id="KAG8542247.1"/>
    </source>
</evidence>
<evidence type="ECO:0000256" key="1">
    <source>
        <dbReference type="SAM" id="MobiDB-lite"/>
    </source>
</evidence>
<dbReference type="AlphaFoldDB" id="A0AAV6YY20"/>
<feature type="compositionally biased region" description="Basic and acidic residues" evidence="1">
    <location>
        <begin position="37"/>
        <end position="47"/>
    </location>
</feature>
<reference evidence="2" key="1">
    <citation type="thesis" date="2020" institute="ProQuest LLC" country="789 East Eisenhower Parkway, Ann Arbor, MI, USA">
        <title>Comparative Genomics and Chromosome Evolution.</title>
        <authorList>
            <person name="Mudd A.B."/>
        </authorList>
    </citation>
    <scope>NUCLEOTIDE SEQUENCE</scope>
    <source>
        <strain evidence="2">237g6f4</strain>
        <tissue evidence="2">Blood</tissue>
    </source>
</reference>
<proteinExistence type="predicted"/>
<protein>
    <submittedName>
        <fullName evidence="2">Uncharacterized protein</fullName>
    </submittedName>
</protein>